<reference evidence="1 2" key="1">
    <citation type="submission" date="2017-10" db="EMBL/GenBank/DDBJ databases">
        <title>Sequencing the genomes of 1000 actinobacteria strains.</title>
        <authorList>
            <person name="Klenk H.-P."/>
        </authorList>
    </citation>
    <scope>NUCLEOTIDE SEQUENCE [LARGE SCALE GENOMIC DNA]</scope>
    <source>
        <strain evidence="1 2">DSM 21838</strain>
    </source>
</reference>
<dbReference type="AlphaFoldDB" id="A0A2A9EJ35"/>
<protein>
    <submittedName>
        <fullName evidence="1">Uncharacterized protein</fullName>
    </submittedName>
</protein>
<evidence type="ECO:0000313" key="2">
    <source>
        <dbReference type="Proteomes" id="UP000222106"/>
    </source>
</evidence>
<evidence type="ECO:0000313" key="1">
    <source>
        <dbReference type="EMBL" id="PFG38260.1"/>
    </source>
</evidence>
<gene>
    <name evidence="1" type="ORF">ATJ97_0733</name>
</gene>
<proteinExistence type="predicted"/>
<sequence>MFAMSRPAPEFTVTDKDGSETEISTFEIAAKVRPDVDYVVPGVQWICKHDPEALHVSATIAEQGVGTFSCADF</sequence>
<keyword evidence="2" id="KW-1185">Reference proteome</keyword>
<dbReference type="Proteomes" id="UP000222106">
    <property type="component" value="Unassembled WGS sequence"/>
</dbReference>
<name>A0A2A9EJ35_9MICO</name>
<comment type="caution">
    <text evidence="1">The sequence shown here is derived from an EMBL/GenBank/DDBJ whole genome shotgun (WGS) entry which is preliminary data.</text>
</comment>
<organism evidence="1 2">
    <name type="scientific">Georgenia soli</name>
    <dbReference type="NCBI Taxonomy" id="638953"/>
    <lineage>
        <taxon>Bacteria</taxon>
        <taxon>Bacillati</taxon>
        <taxon>Actinomycetota</taxon>
        <taxon>Actinomycetes</taxon>
        <taxon>Micrococcales</taxon>
        <taxon>Bogoriellaceae</taxon>
        <taxon>Georgenia</taxon>
    </lineage>
</organism>
<dbReference type="EMBL" id="PDJI01000004">
    <property type="protein sequence ID" value="PFG38260.1"/>
    <property type="molecule type" value="Genomic_DNA"/>
</dbReference>
<accession>A0A2A9EJ35</accession>